<organism evidence="6 7">
    <name type="scientific">Actinocorallia longicatena</name>
    <dbReference type="NCBI Taxonomy" id="111803"/>
    <lineage>
        <taxon>Bacteria</taxon>
        <taxon>Bacillati</taxon>
        <taxon>Actinomycetota</taxon>
        <taxon>Actinomycetes</taxon>
        <taxon>Streptosporangiales</taxon>
        <taxon>Thermomonosporaceae</taxon>
        <taxon>Actinocorallia</taxon>
    </lineage>
</organism>
<evidence type="ECO:0000259" key="5">
    <source>
        <dbReference type="Pfam" id="PF25990"/>
    </source>
</evidence>
<sequence>MKSLISRRALVVNGTLGVLLTGGVGLAYVSLGGDGGGAAATSSRTVTVARGTLVSTVSASGSIEAGKSTALSFGASGTVDEIYVKLGQKVKKGQKLARLDQTEALEDLKSAQASLDVADDSDTSTSQGYSTYVQAKNAYDKAVRTLDDTVLTAPYAGTVTAVNGAEGGSSSGESSASTGTGSTSSTSTTSSGFMELSDTSKYKVEGSFTEADTTKLKVGQSAAISFDALTGVTATGKVTDIDSQSTTSNNVVSYTVTITLSGKPAKVRLGQTASAVVTTASKDDALYVPAAAVSTAGGQSSVTVLENGKATVKTVQTGITGTSGTEITSGLEEGDTVQIVTTTGGSSTTNQRGGFGGGGAGGFGGGGTGGGMGGPPGGGR</sequence>
<comment type="subcellular location">
    <subcellularLocation>
        <location evidence="1">Cell envelope</location>
    </subcellularLocation>
</comment>
<dbReference type="Proteomes" id="UP001501237">
    <property type="component" value="Unassembled WGS sequence"/>
</dbReference>
<dbReference type="InterPro" id="IPR058627">
    <property type="entry name" value="MdtA-like_C"/>
</dbReference>
<protein>
    <submittedName>
        <fullName evidence="6">HlyD family efflux transporter periplasmic adaptor subunit</fullName>
    </submittedName>
</protein>
<evidence type="ECO:0000256" key="1">
    <source>
        <dbReference type="ARBA" id="ARBA00004196"/>
    </source>
</evidence>
<dbReference type="SUPFAM" id="SSF111369">
    <property type="entry name" value="HlyD-like secretion proteins"/>
    <property type="match status" value="1"/>
</dbReference>
<reference evidence="7" key="1">
    <citation type="journal article" date="2019" name="Int. J. Syst. Evol. Microbiol.">
        <title>The Global Catalogue of Microorganisms (GCM) 10K type strain sequencing project: providing services to taxonomists for standard genome sequencing and annotation.</title>
        <authorList>
            <consortium name="The Broad Institute Genomics Platform"/>
            <consortium name="The Broad Institute Genome Sequencing Center for Infectious Disease"/>
            <person name="Wu L."/>
            <person name="Ma J."/>
        </authorList>
    </citation>
    <scope>NUCLEOTIDE SEQUENCE [LARGE SCALE GENOMIC DNA]</scope>
    <source>
        <strain evidence="7">JCM 9377</strain>
    </source>
</reference>
<feature type="compositionally biased region" description="Polar residues" evidence="3">
    <location>
        <begin position="343"/>
        <end position="352"/>
    </location>
</feature>
<feature type="domain" description="Multidrug resistance protein MdtA-like C-terminal permuted SH3" evidence="4">
    <location>
        <begin position="284"/>
        <end position="337"/>
    </location>
</feature>
<dbReference type="Gene3D" id="2.40.30.170">
    <property type="match status" value="1"/>
</dbReference>
<evidence type="ECO:0000256" key="3">
    <source>
        <dbReference type="SAM" id="MobiDB-lite"/>
    </source>
</evidence>
<evidence type="ECO:0000259" key="4">
    <source>
        <dbReference type="Pfam" id="PF25967"/>
    </source>
</evidence>
<keyword evidence="7" id="KW-1185">Reference proteome</keyword>
<dbReference type="Pfam" id="PF25967">
    <property type="entry name" value="RND-MFP_C"/>
    <property type="match status" value="1"/>
</dbReference>
<feature type="region of interest" description="Disordered" evidence="3">
    <location>
        <begin position="161"/>
        <end position="193"/>
    </location>
</feature>
<proteinExistence type="predicted"/>
<name>A0ABP6QBD7_9ACTN</name>
<dbReference type="Gene3D" id="6.20.50.140">
    <property type="match status" value="1"/>
</dbReference>
<dbReference type="Gene3D" id="2.40.50.100">
    <property type="match status" value="1"/>
</dbReference>
<feature type="domain" description="YknX-like beta-barrel" evidence="5">
    <location>
        <begin position="202"/>
        <end position="274"/>
    </location>
</feature>
<dbReference type="PANTHER" id="PTHR32347:SF23">
    <property type="entry name" value="BLL5650 PROTEIN"/>
    <property type="match status" value="1"/>
</dbReference>
<dbReference type="Pfam" id="PF25990">
    <property type="entry name" value="Beta-barrel_YknX"/>
    <property type="match status" value="1"/>
</dbReference>
<dbReference type="EMBL" id="BAAAUV010000006">
    <property type="protein sequence ID" value="GAA3211670.1"/>
    <property type="molecule type" value="Genomic_DNA"/>
</dbReference>
<accession>A0ABP6QBD7</accession>
<comment type="caution">
    <text evidence="6">The sequence shown here is derived from an EMBL/GenBank/DDBJ whole genome shotgun (WGS) entry which is preliminary data.</text>
</comment>
<keyword evidence="2" id="KW-0175">Coiled coil</keyword>
<dbReference type="PANTHER" id="PTHR32347">
    <property type="entry name" value="EFFLUX SYSTEM COMPONENT YKNX-RELATED"/>
    <property type="match status" value="1"/>
</dbReference>
<evidence type="ECO:0000256" key="2">
    <source>
        <dbReference type="ARBA" id="ARBA00023054"/>
    </source>
</evidence>
<dbReference type="InterPro" id="IPR050465">
    <property type="entry name" value="UPF0194_transport"/>
</dbReference>
<dbReference type="InterPro" id="IPR058636">
    <property type="entry name" value="Beta-barrel_YknX"/>
</dbReference>
<dbReference type="RefSeq" id="WP_344828333.1">
    <property type="nucleotide sequence ID" value="NZ_BAAAUV010000006.1"/>
</dbReference>
<feature type="compositionally biased region" description="Low complexity" evidence="3">
    <location>
        <begin position="171"/>
        <end position="192"/>
    </location>
</feature>
<evidence type="ECO:0000313" key="6">
    <source>
        <dbReference type="EMBL" id="GAA3211670.1"/>
    </source>
</evidence>
<feature type="compositionally biased region" description="Gly residues" evidence="3">
    <location>
        <begin position="353"/>
        <end position="380"/>
    </location>
</feature>
<evidence type="ECO:0000313" key="7">
    <source>
        <dbReference type="Proteomes" id="UP001501237"/>
    </source>
</evidence>
<feature type="region of interest" description="Disordered" evidence="3">
    <location>
        <begin position="343"/>
        <end position="380"/>
    </location>
</feature>
<gene>
    <name evidence="6" type="ORF">GCM10010468_30490</name>
</gene>